<protein>
    <submittedName>
        <fullName evidence="5">TPR_REGION domain-containing protein</fullName>
    </submittedName>
</protein>
<dbReference type="Gene3D" id="1.25.40.10">
    <property type="entry name" value="Tetratricopeptide repeat domain"/>
    <property type="match status" value="1"/>
</dbReference>
<keyword evidence="6" id="KW-1185">Reference proteome</keyword>
<proteinExistence type="inferred from homology"/>
<dbReference type="PROSITE" id="PS50005">
    <property type="entry name" value="TPR"/>
    <property type="match status" value="3"/>
</dbReference>
<evidence type="ECO:0000256" key="3">
    <source>
        <dbReference type="ARBA" id="ARBA00024020"/>
    </source>
</evidence>
<dbReference type="PANTHER" id="PTHR16193">
    <property type="entry name" value="TETRATRICOPEPTIDE REPEAT PROTEIN 27"/>
    <property type="match status" value="1"/>
</dbReference>
<dbReference type="Pfam" id="PF13181">
    <property type="entry name" value="TPR_8"/>
    <property type="match status" value="1"/>
</dbReference>
<evidence type="ECO:0000313" key="5">
    <source>
        <dbReference type="EnsemblMetazoa" id="CJA04828.1"/>
    </source>
</evidence>
<dbReference type="InterPro" id="IPR044244">
    <property type="entry name" value="TTC27/Emw1"/>
</dbReference>
<dbReference type="InterPro" id="IPR011990">
    <property type="entry name" value="TPR-like_helical_dom_sf"/>
</dbReference>
<accession>A0A8R1HL44</accession>
<dbReference type="EnsemblMetazoa" id="CJA04828.1">
    <property type="protein sequence ID" value="CJA04828.1"/>
    <property type="gene ID" value="WBGene00124032"/>
</dbReference>
<comment type="similarity">
    <text evidence="3">Belongs to the TTC27 family.</text>
</comment>
<evidence type="ECO:0000313" key="6">
    <source>
        <dbReference type="Proteomes" id="UP000005237"/>
    </source>
</evidence>
<dbReference type="Proteomes" id="UP000005237">
    <property type="component" value="Unassembled WGS sequence"/>
</dbReference>
<reference evidence="6" key="1">
    <citation type="submission" date="2010-08" db="EMBL/GenBank/DDBJ databases">
        <authorList>
            <consortium name="Caenorhabditis japonica Sequencing Consortium"/>
            <person name="Wilson R.K."/>
        </authorList>
    </citation>
    <scope>NUCLEOTIDE SEQUENCE [LARGE SCALE GENOMIC DNA]</scope>
    <source>
        <strain evidence="6">DF5081</strain>
    </source>
</reference>
<keyword evidence="2 4" id="KW-0802">TPR repeat</keyword>
<feature type="repeat" description="TPR" evidence="4">
    <location>
        <begin position="447"/>
        <end position="480"/>
    </location>
</feature>
<evidence type="ECO:0000256" key="4">
    <source>
        <dbReference type="PROSITE-ProRule" id="PRU00339"/>
    </source>
</evidence>
<dbReference type="InterPro" id="IPR019734">
    <property type="entry name" value="TPR_rpt"/>
</dbReference>
<evidence type="ECO:0000256" key="2">
    <source>
        <dbReference type="ARBA" id="ARBA00022803"/>
    </source>
</evidence>
<sequence>MLSADLIARIVGSTEAEIDLVIEEHKEHIWQLISVLVDHVIASNYTGFTDHTTCSHITEEHARQQLSIQLNHPSTASKSLWALNLARRIVESTENEPLAPESLRPLLSFYLVWQQMLIDPEHSIKDRLAPIIEKLKSELSTSASTSDEQAQVLLQIASIHVVFFEYDKADELIQKAGEACQLNVDLTGMMGKRTKFQERDIAQLVLVHKDASKASPSLPAHQDIPQSCDLNDDTLLERVAISEHGSQVDGTTLSAAQLCCLLWISRHESATHRHDVFVHERCTPFLDTVISARRHWSIQSAALLLRAELEKGRGRHVDRSCVQSELVVKLQQGVEDPIPVEQRRIRTEYALASGLQPFWQSSVLLAEILKSLGCTSEALLILEKLEMWDGVVECYKQLGQMDKAETLIRRLIQERPTDSMLHVYLGDITRNPEYFLKAIELSSDRNARAHRSLGHLLLMDKKFEDAYKHLRRSLELQPIQLGTWFNAGYCAWKLENFKESTQCYHRCVSLQPDHFEAWNNLSAAYIRYGQKEKAWKLLQEALKYNYEHPNVWENYMLLSVDVNEFSQAIMAYHRLLDMNKRGADDEVLELIGAQILGKEREGNEEERQEAGREKEEMIKLMARISANHQTLSPKTLSIYAQLKKPATLSTETRTEFEKYVQLMEKSLAAANGKLTWPKEEALALNVLETAIQLAENRLELAKFINSESSVREASAKVRLSLRGIITRLEKENGTRVAGENVEKLESLTQKARRFLETVAI</sequence>
<feature type="repeat" description="TPR" evidence="4">
    <location>
        <begin position="481"/>
        <end position="514"/>
    </location>
</feature>
<organism evidence="5 6">
    <name type="scientific">Caenorhabditis japonica</name>
    <dbReference type="NCBI Taxonomy" id="281687"/>
    <lineage>
        <taxon>Eukaryota</taxon>
        <taxon>Metazoa</taxon>
        <taxon>Ecdysozoa</taxon>
        <taxon>Nematoda</taxon>
        <taxon>Chromadorea</taxon>
        <taxon>Rhabditida</taxon>
        <taxon>Rhabditina</taxon>
        <taxon>Rhabditomorpha</taxon>
        <taxon>Rhabditoidea</taxon>
        <taxon>Rhabditidae</taxon>
        <taxon>Peloderinae</taxon>
        <taxon>Caenorhabditis</taxon>
    </lineage>
</organism>
<dbReference type="SMART" id="SM00028">
    <property type="entry name" value="TPR"/>
    <property type="match status" value="4"/>
</dbReference>
<evidence type="ECO:0000256" key="1">
    <source>
        <dbReference type="ARBA" id="ARBA00022737"/>
    </source>
</evidence>
<dbReference type="AlphaFoldDB" id="A0A8R1HL44"/>
<reference evidence="5" key="2">
    <citation type="submission" date="2022-06" db="UniProtKB">
        <authorList>
            <consortium name="EnsemblMetazoa"/>
        </authorList>
    </citation>
    <scope>IDENTIFICATION</scope>
    <source>
        <strain evidence="5">DF5081</strain>
    </source>
</reference>
<name>A0A8R1HL44_CAEJA</name>
<dbReference type="SUPFAM" id="SSF48452">
    <property type="entry name" value="TPR-like"/>
    <property type="match status" value="1"/>
</dbReference>
<keyword evidence="1" id="KW-0677">Repeat</keyword>
<feature type="repeat" description="TPR" evidence="4">
    <location>
        <begin position="515"/>
        <end position="548"/>
    </location>
</feature>
<dbReference type="PANTHER" id="PTHR16193:SF0">
    <property type="entry name" value="TETRATRICOPEPTIDE REPEAT PROTEIN 27"/>
    <property type="match status" value="1"/>
</dbReference>